<sequence length="219" mass="24414">MRSQQWSSIPNANALVVLSSTAEDGEIEVRISEKPTPVHPTEIRTSISPSSAVELNTTSTLANYATESLTSCTVVLVELLVIKASESAQQSSEDREAHERTSSGSGKPADLRIDIQPAEDEDDQDDGHSTKHVAFGRYLRNHGLINNIFSDAIVPDVRSVVTTSRMHVLKRQVQSLTMHQKKLEAELQQIEEKFETKKRKFIESSELFQDELKKVTKSL</sequence>
<evidence type="ECO:0000256" key="1">
    <source>
        <dbReference type="SAM" id="Coils"/>
    </source>
</evidence>
<reference evidence="3" key="1">
    <citation type="submission" date="2020-11" db="EMBL/GenBank/DDBJ databases">
        <authorList>
            <person name="Tran Van P."/>
        </authorList>
    </citation>
    <scope>NUCLEOTIDE SEQUENCE</scope>
</reference>
<dbReference type="GO" id="GO:0045892">
    <property type="term" value="P:negative regulation of DNA-templated transcription"/>
    <property type="evidence" value="ECO:0007669"/>
    <property type="project" value="TreeGrafter"/>
</dbReference>
<feature type="region of interest" description="Disordered" evidence="2">
    <location>
        <begin position="87"/>
        <end position="111"/>
    </location>
</feature>
<dbReference type="GO" id="GO:0016514">
    <property type="term" value="C:SWI/SNF complex"/>
    <property type="evidence" value="ECO:0007669"/>
    <property type="project" value="TreeGrafter"/>
</dbReference>
<dbReference type="AlphaFoldDB" id="A0A7R9G373"/>
<dbReference type="GO" id="GO:0016922">
    <property type="term" value="F:nuclear receptor binding"/>
    <property type="evidence" value="ECO:0007669"/>
    <property type="project" value="TreeGrafter"/>
</dbReference>
<keyword evidence="1" id="KW-0175">Coiled coil</keyword>
<dbReference type="PANTHER" id="PTHR46232">
    <property type="entry name" value="SMARCE1 REGULATOR OF CHROMATIN"/>
    <property type="match status" value="1"/>
</dbReference>
<accession>A0A7R9G373</accession>
<gene>
    <name evidence="3" type="ORF">TSIB3V08_LOCUS9325</name>
</gene>
<name>A0A7R9G373_TIMSH</name>
<protein>
    <submittedName>
        <fullName evidence="3">Uncharacterized protein</fullName>
    </submittedName>
</protein>
<dbReference type="EMBL" id="OC005327">
    <property type="protein sequence ID" value="CAD7265284.1"/>
    <property type="molecule type" value="Genomic_DNA"/>
</dbReference>
<proteinExistence type="predicted"/>
<evidence type="ECO:0000313" key="3">
    <source>
        <dbReference type="EMBL" id="CAD7265284.1"/>
    </source>
</evidence>
<organism evidence="3">
    <name type="scientific">Timema shepardi</name>
    <name type="common">Walking stick</name>
    <dbReference type="NCBI Taxonomy" id="629360"/>
    <lineage>
        <taxon>Eukaryota</taxon>
        <taxon>Metazoa</taxon>
        <taxon>Ecdysozoa</taxon>
        <taxon>Arthropoda</taxon>
        <taxon>Hexapoda</taxon>
        <taxon>Insecta</taxon>
        <taxon>Pterygota</taxon>
        <taxon>Neoptera</taxon>
        <taxon>Polyneoptera</taxon>
        <taxon>Phasmatodea</taxon>
        <taxon>Timematodea</taxon>
        <taxon>Timematoidea</taxon>
        <taxon>Timematidae</taxon>
        <taxon>Timema</taxon>
    </lineage>
</organism>
<feature type="coiled-coil region" evidence="1">
    <location>
        <begin position="166"/>
        <end position="200"/>
    </location>
</feature>
<dbReference type="PANTHER" id="PTHR46232:SF1">
    <property type="entry name" value="SWI_SNF-RELATED MATRIX-ASSOCIATED ACTIN-DEPENDENT REGULATOR OF CHROMATIN SUBFAMILY E MEMBER 1"/>
    <property type="match status" value="1"/>
</dbReference>
<evidence type="ECO:0000256" key="2">
    <source>
        <dbReference type="SAM" id="MobiDB-lite"/>
    </source>
</evidence>
<feature type="compositionally biased region" description="Basic and acidic residues" evidence="2">
    <location>
        <begin position="92"/>
        <end position="101"/>
    </location>
</feature>
<dbReference type="GO" id="GO:0031492">
    <property type="term" value="F:nucleosomal DNA binding"/>
    <property type="evidence" value="ECO:0007669"/>
    <property type="project" value="TreeGrafter"/>
</dbReference>